<keyword evidence="6" id="KW-0554">One-carbon metabolism</keyword>
<dbReference type="GO" id="GO:0004478">
    <property type="term" value="F:methionine adenosyltransferase activity"/>
    <property type="evidence" value="ECO:0007669"/>
    <property type="project" value="UniProtKB-EC"/>
</dbReference>
<evidence type="ECO:0000259" key="16">
    <source>
        <dbReference type="Pfam" id="PF02773"/>
    </source>
</evidence>
<dbReference type="Proteomes" id="UP000177199">
    <property type="component" value="Unassembled WGS sequence"/>
</dbReference>
<comment type="caution">
    <text evidence="17">The sequence shown here is derived from an EMBL/GenBank/DDBJ whole genome shotgun (WGS) entry which is preliminary data.</text>
</comment>
<gene>
    <name evidence="17" type="ORF">A3F29_02945</name>
</gene>
<dbReference type="GO" id="GO:0006556">
    <property type="term" value="P:S-adenosylmethionine biosynthetic process"/>
    <property type="evidence" value="ECO:0007669"/>
    <property type="project" value="UniProtKB-UniPathway"/>
</dbReference>
<keyword evidence="9" id="KW-0547">Nucleotide-binding</keyword>
<comment type="cofactor">
    <cofactor evidence="1">
        <name>Mg(2+)</name>
        <dbReference type="ChEBI" id="CHEBI:18420"/>
    </cofactor>
</comment>
<evidence type="ECO:0000313" key="18">
    <source>
        <dbReference type="Proteomes" id="UP000177199"/>
    </source>
</evidence>
<name>A0A1F7HJZ0_9BACT</name>
<sequence length="320" mass="35067">MRHKKFIAESVTYLHPDKICDQISDAILDECLKQDPFSKVAIEVVGGHGLISLIGEITTKADIDLIKITQDYYQSILGKDIVVKSNITQQSGEIAQGVDTGGAGDQGIMIGYACLENDAFIPNEMYLARKLLKGINTDGKSQVVIENGKIESVVLSVQGKSKEELKEHIKNIKDFNGSAKYFLNNTGSFEVGGFDADTGCTGRKIVVDAYGPRIPVGGGAFSGKDPTKVDRSAAYMARWIALNLLKKYGAKEVLVKIGYVIGGSQPLLKVAYIDGNETAFNFDCRPEAIIEKFDLRKPIYAKTARQGHFGFINDYPWEKV</sequence>
<keyword evidence="7" id="KW-0808">Transferase</keyword>
<dbReference type="UniPathway" id="UPA00315">
    <property type="reaction ID" value="UER00080"/>
</dbReference>
<evidence type="ECO:0000313" key="17">
    <source>
        <dbReference type="EMBL" id="OGK31354.1"/>
    </source>
</evidence>
<dbReference type="GO" id="GO:0046872">
    <property type="term" value="F:metal ion binding"/>
    <property type="evidence" value="ECO:0007669"/>
    <property type="project" value="UniProtKB-KW"/>
</dbReference>
<dbReference type="Gene3D" id="3.30.300.10">
    <property type="match status" value="3"/>
</dbReference>
<evidence type="ECO:0000256" key="7">
    <source>
        <dbReference type="ARBA" id="ARBA00022679"/>
    </source>
</evidence>
<reference evidence="17 18" key="1">
    <citation type="journal article" date="2016" name="Nat. Commun.">
        <title>Thousands of microbial genomes shed light on interconnected biogeochemical processes in an aquifer system.</title>
        <authorList>
            <person name="Anantharaman K."/>
            <person name="Brown C.T."/>
            <person name="Hug L.A."/>
            <person name="Sharon I."/>
            <person name="Castelle C.J."/>
            <person name="Probst A.J."/>
            <person name="Thomas B.C."/>
            <person name="Singh A."/>
            <person name="Wilkins M.J."/>
            <person name="Karaoz U."/>
            <person name="Brodie E.L."/>
            <person name="Williams K.H."/>
            <person name="Hubbard S.S."/>
            <person name="Banfield J.F."/>
        </authorList>
    </citation>
    <scope>NUCLEOTIDE SEQUENCE [LARGE SCALE GENOMIC DNA]</scope>
</reference>
<evidence type="ECO:0000256" key="11">
    <source>
        <dbReference type="ARBA" id="ARBA00022842"/>
    </source>
</evidence>
<dbReference type="Pfam" id="PF00438">
    <property type="entry name" value="S-AdoMet_synt_N"/>
    <property type="match status" value="1"/>
</dbReference>
<comment type="subunit">
    <text evidence="13">Homotetramer.</text>
</comment>
<evidence type="ECO:0000259" key="15">
    <source>
        <dbReference type="Pfam" id="PF02772"/>
    </source>
</evidence>
<organism evidence="17 18">
    <name type="scientific">Candidatus Roizmanbacteria bacterium RIFCSPHIGHO2_12_FULL_33_9</name>
    <dbReference type="NCBI Taxonomy" id="1802045"/>
    <lineage>
        <taxon>Bacteria</taxon>
        <taxon>Candidatus Roizmaniibacteriota</taxon>
    </lineage>
</organism>
<evidence type="ECO:0000256" key="9">
    <source>
        <dbReference type="ARBA" id="ARBA00022741"/>
    </source>
</evidence>
<evidence type="ECO:0000256" key="4">
    <source>
        <dbReference type="ARBA" id="ARBA00009685"/>
    </source>
</evidence>
<evidence type="ECO:0000259" key="14">
    <source>
        <dbReference type="Pfam" id="PF00438"/>
    </source>
</evidence>
<evidence type="ECO:0000256" key="12">
    <source>
        <dbReference type="ARBA" id="ARBA00022958"/>
    </source>
</evidence>
<dbReference type="EC" id="2.5.1.6" evidence="5"/>
<dbReference type="InterPro" id="IPR022631">
    <property type="entry name" value="ADOMET_SYNTHASE_CS"/>
</dbReference>
<evidence type="ECO:0000256" key="6">
    <source>
        <dbReference type="ARBA" id="ARBA00022563"/>
    </source>
</evidence>
<comment type="pathway">
    <text evidence="3">Amino-acid biosynthesis; S-adenosyl-L-methionine biosynthesis; S-adenosyl-L-methionine from L-methionine: step 1/1.</text>
</comment>
<dbReference type="SUPFAM" id="SSF55973">
    <property type="entry name" value="S-adenosylmethionine synthetase"/>
    <property type="match status" value="3"/>
</dbReference>
<keyword evidence="8 13" id="KW-0479">Metal-binding</keyword>
<protein>
    <recommendedName>
        <fullName evidence="5">methionine adenosyltransferase</fullName>
        <ecNumber evidence="5">2.5.1.6</ecNumber>
    </recommendedName>
</protein>
<evidence type="ECO:0000256" key="2">
    <source>
        <dbReference type="ARBA" id="ARBA00001958"/>
    </source>
</evidence>
<dbReference type="GO" id="GO:0005524">
    <property type="term" value="F:ATP binding"/>
    <property type="evidence" value="ECO:0007669"/>
    <property type="project" value="UniProtKB-KW"/>
</dbReference>
<dbReference type="InterPro" id="IPR022636">
    <property type="entry name" value="S-AdoMet_synthetase_sfam"/>
</dbReference>
<dbReference type="Pfam" id="PF02773">
    <property type="entry name" value="S-AdoMet_synt_C"/>
    <property type="match status" value="1"/>
</dbReference>
<evidence type="ECO:0000256" key="1">
    <source>
        <dbReference type="ARBA" id="ARBA00001946"/>
    </source>
</evidence>
<dbReference type="PROSITE" id="PS00377">
    <property type="entry name" value="ADOMET_SYNTHASE_2"/>
    <property type="match status" value="1"/>
</dbReference>
<evidence type="ECO:0000256" key="10">
    <source>
        <dbReference type="ARBA" id="ARBA00022840"/>
    </source>
</evidence>
<accession>A0A1F7HJZ0</accession>
<evidence type="ECO:0000256" key="3">
    <source>
        <dbReference type="ARBA" id="ARBA00005224"/>
    </source>
</evidence>
<dbReference type="Pfam" id="PF02772">
    <property type="entry name" value="S-AdoMet_synt_M"/>
    <property type="match status" value="1"/>
</dbReference>
<dbReference type="GO" id="GO:0005737">
    <property type="term" value="C:cytoplasm"/>
    <property type="evidence" value="ECO:0007669"/>
    <property type="project" value="UniProtKB-SubCell"/>
</dbReference>
<keyword evidence="11 13" id="KW-0460">Magnesium</keyword>
<comment type="subcellular location">
    <subcellularLocation>
        <location evidence="13">Cytoplasm</location>
    </subcellularLocation>
</comment>
<dbReference type="InterPro" id="IPR022628">
    <property type="entry name" value="S-AdoMet_synt_N"/>
</dbReference>
<keyword evidence="10" id="KW-0067">ATP-binding</keyword>
<dbReference type="InterPro" id="IPR002133">
    <property type="entry name" value="S-AdoMet_synthetase"/>
</dbReference>
<dbReference type="PANTHER" id="PTHR11964">
    <property type="entry name" value="S-ADENOSYLMETHIONINE SYNTHETASE"/>
    <property type="match status" value="1"/>
</dbReference>
<evidence type="ECO:0000256" key="5">
    <source>
        <dbReference type="ARBA" id="ARBA00012828"/>
    </source>
</evidence>
<feature type="domain" description="S-adenosylmethionine synthetase C-terminal" evidence="16">
    <location>
        <begin position="191"/>
        <end position="319"/>
    </location>
</feature>
<feature type="domain" description="S-adenosylmethionine synthetase N-terminal" evidence="14">
    <location>
        <begin position="5"/>
        <end position="76"/>
    </location>
</feature>
<dbReference type="PROSITE" id="PS00376">
    <property type="entry name" value="ADOMET_SYNTHASE_1"/>
    <property type="match status" value="1"/>
</dbReference>
<proteinExistence type="inferred from homology"/>
<dbReference type="EMBL" id="MFZV01000008">
    <property type="protein sequence ID" value="OGK31354.1"/>
    <property type="molecule type" value="Genomic_DNA"/>
</dbReference>
<dbReference type="GO" id="GO:0006730">
    <property type="term" value="P:one-carbon metabolic process"/>
    <property type="evidence" value="ECO:0007669"/>
    <property type="project" value="UniProtKB-KW"/>
</dbReference>
<evidence type="ECO:0000256" key="13">
    <source>
        <dbReference type="RuleBase" id="RU000542"/>
    </source>
</evidence>
<comment type="similarity">
    <text evidence="4">Belongs to the AdoMet synthase family.</text>
</comment>
<feature type="domain" description="S-adenosylmethionine synthetase central" evidence="15">
    <location>
        <begin position="102"/>
        <end position="189"/>
    </location>
</feature>
<comment type="cofactor">
    <cofactor evidence="2">
        <name>K(+)</name>
        <dbReference type="ChEBI" id="CHEBI:29103"/>
    </cofactor>
</comment>
<dbReference type="AlphaFoldDB" id="A0A1F7HJZ0"/>
<dbReference type="InterPro" id="IPR022630">
    <property type="entry name" value="S-AdoMet_synt_C"/>
</dbReference>
<dbReference type="InterPro" id="IPR022629">
    <property type="entry name" value="S-AdoMet_synt_central"/>
</dbReference>
<keyword evidence="12 13" id="KW-0630">Potassium</keyword>
<evidence type="ECO:0000256" key="8">
    <source>
        <dbReference type="ARBA" id="ARBA00022723"/>
    </source>
</evidence>